<organism evidence="2 3">
    <name type="scientific">Emticicia soli</name>
    <dbReference type="NCBI Taxonomy" id="2027878"/>
    <lineage>
        <taxon>Bacteria</taxon>
        <taxon>Pseudomonadati</taxon>
        <taxon>Bacteroidota</taxon>
        <taxon>Cytophagia</taxon>
        <taxon>Cytophagales</taxon>
        <taxon>Leadbetterellaceae</taxon>
        <taxon>Emticicia</taxon>
    </lineage>
</organism>
<evidence type="ECO:0000313" key="2">
    <source>
        <dbReference type="EMBL" id="MFD2522127.1"/>
    </source>
</evidence>
<dbReference type="RefSeq" id="WP_340240249.1">
    <property type="nucleotide sequence ID" value="NZ_JBBEWC010000019.1"/>
</dbReference>
<dbReference type="PROSITE" id="PS51257">
    <property type="entry name" value="PROKAR_LIPOPROTEIN"/>
    <property type="match status" value="1"/>
</dbReference>
<dbReference type="Pfam" id="PF25594">
    <property type="entry name" value="GldB_lipo"/>
    <property type="match status" value="1"/>
</dbReference>
<dbReference type="InterPro" id="IPR019853">
    <property type="entry name" value="GldB-like"/>
</dbReference>
<gene>
    <name evidence="2" type="ORF">ACFSR2_14600</name>
</gene>
<accession>A0ABW5J7V1</accession>
<comment type="caution">
    <text evidence="2">The sequence shown here is derived from an EMBL/GenBank/DDBJ whole genome shotgun (WGS) entry which is preliminary data.</text>
</comment>
<proteinExistence type="predicted"/>
<sequence>MKYRILGFFLLVSSCFYACQKSESTTDASDVDVSAIKVNVNIERLEEPLMQLKNKEEIRSFLEKHRTFVETFYQTPADDQGLIERLDLLIHHPAIQELYQQTQQTFGNLDDLKKEFEVAFKHIKYHYPDFKEPKIITTFAGLDNELVVNDSLIIIPLESFIGPKAKYRPQHPNYMLRRYAKPYIVPTVVTLLSRKYNKIDLNDRSLLADMVFYGKSFEFTRAVIPNVPDSLVIAYADSNLVKSWNGQGYVWAHFIDNKLIYETNDRIKDKYIGERPNVIEIGSDCPGRIGQWLGWRIVSRYRTENPSITLVDLMKNADARQIFEQSKYRGQTDEKEE</sequence>
<reference evidence="3" key="1">
    <citation type="journal article" date="2019" name="Int. J. Syst. Evol. Microbiol.">
        <title>The Global Catalogue of Microorganisms (GCM) 10K type strain sequencing project: providing services to taxonomists for standard genome sequencing and annotation.</title>
        <authorList>
            <consortium name="The Broad Institute Genomics Platform"/>
            <consortium name="The Broad Institute Genome Sequencing Center for Infectious Disease"/>
            <person name="Wu L."/>
            <person name="Ma J."/>
        </authorList>
    </citation>
    <scope>NUCLEOTIDE SEQUENCE [LARGE SCALE GENOMIC DNA]</scope>
    <source>
        <strain evidence="3">KCTC 52344</strain>
    </source>
</reference>
<evidence type="ECO:0000256" key="1">
    <source>
        <dbReference type="SAM" id="SignalP"/>
    </source>
</evidence>
<feature type="chain" id="PRO_5045694304" evidence="1">
    <location>
        <begin position="19"/>
        <end position="337"/>
    </location>
</feature>
<feature type="signal peptide" evidence="1">
    <location>
        <begin position="1"/>
        <end position="18"/>
    </location>
</feature>
<dbReference type="Proteomes" id="UP001597510">
    <property type="component" value="Unassembled WGS sequence"/>
</dbReference>
<evidence type="ECO:0000313" key="3">
    <source>
        <dbReference type="Proteomes" id="UP001597510"/>
    </source>
</evidence>
<dbReference type="EMBL" id="JBHULC010000013">
    <property type="protein sequence ID" value="MFD2522127.1"/>
    <property type="molecule type" value="Genomic_DNA"/>
</dbReference>
<keyword evidence="3" id="KW-1185">Reference proteome</keyword>
<protein>
    <submittedName>
        <fullName evidence="2">Gliding motility protein</fullName>
    </submittedName>
</protein>
<name>A0ABW5J7V1_9BACT</name>
<keyword evidence="1" id="KW-0732">Signal</keyword>